<evidence type="ECO:0000259" key="7">
    <source>
        <dbReference type="PROSITE" id="PS51077"/>
    </source>
</evidence>
<dbReference type="InterPro" id="IPR029016">
    <property type="entry name" value="GAF-like_dom_sf"/>
</dbReference>
<gene>
    <name evidence="9" type="ORF">SAMN05421756_101513</name>
</gene>
<keyword evidence="10" id="KW-1185">Reference proteome</keyword>
<sequence>MTGITQPGVRLGPGEKITVVTSDATSSDEQPVTRASGVQSVERAFEILERIAAAGGEASLSDLASQTSLPLPTIHRMLRTLSGTGYVIQSSNRRYMLGPGLIRLGEVAHERLGLLARPELARLVDVLGETANMAVLDSDMVVYVAQVPSPHTVRMFTVVGRRVHVHDTGVGKAILAGLPHERVRAIVDRRGLPPATPRSIATMAALEDDLERIRAVGYAVDDEEQEIGVRCYAMAVPGTPLPTAISVSGPGGRVDAAFGERAVPELRRAVERLSSVLTRGVVG</sequence>
<dbReference type="STRING" id="1036181.SAMN05421756_101513"/>
<dbReference type="GO" id="GO:0045892">
    <property type="term" value="P:negative regulation of DNA-templated transcription"/>
    <property type="evidence" value="ECO:0007669"/>
    <property type="project" value="TreeGrafter"/>
</dbReference>
<evidence type="ECO:0000256" key="1">
    <source>
        <dbReference type="ARBA" id="ARBA00022798"/>
    </source>
</evidence>
<dbReference type="InterPro" id="IPR050707">
    <property type="entry name" value="HTH_MetabolicPath_Reg"/>
</dbReference>
<feature type="domain" description="IclR-ED" evidence="8">
    <location>
        <begin position="100"/>
        <end position="279"/>
    </location>
</feature>
<reference evidence="10" key="1">
    <citation type="submission" date="2016-10" db="EMBL/GenBank/DDBJ databases">
        <authorList>
            <person name="Varghese N."/>
            <person name="Submissions S."/>
        </authorList>
    </citation>
    <scope>NUCLEOTIDE SEQUENCE [LARGE SCALE GENOMIC DNA]</scope>
    <source>
        <strain evidence="10">CGMCC 4.6856</strain>
    </source>
</reference>
<dbReference type="InterPro" id="IPR036390">
    <property type="entry name" value="WH_DNA-bd_sf"/>
</dbReference>
<dbReference type="PANTHER" id="PTHR30136">
    <property type="entry name" value="HELIX-TURN-HELIX TRANSCRIPTIONAL REGULATOR, ICLR FAMILY"/>
    <property type="match status" value="1"/>
</dbReference>
<dbReference type="GO" id="GO:0006071">
    <property type="term" value="P:glycerol metabolic process"/>
    <property type="evidence" value="ECO:0007669"/>
    <property type="project" value="UniProtKB-KW"/>
</dbReference>
<dbReference type="FunFam" id="1.10.10.10:FF:000056">
    <property type="entry name" value="IclR family transcriptional regulator"/>
    <property type="match status" value="1"/>
</dbReference>
<keyword evidence="4" id="KW-0804">Transcription</keyword>
<evidence type="ECO:0000259" key="8">
    <source>
        <dbReference type="PROSITE" id="PS51078"/>
    </source>
</evidence>
<accession>A0A1H9A8Z0</accession>
<dbReference type="Gene3D" id="3.30.450.40">
    <property type="match status" value="1"/>
</dbReference>
<dbReference type="InterPro" id="IPR036388">
    <property type="entry name" value="WH-like_DNA-bd_sf"/>
</dbReference>
<dbReference type="EMBL" id="FOFA01000001">
    <property type="protein sequence ID" value="SEP72957.1"/>
    <property type="molecule type" value="Genomic_DNA"/>
</dbReference>
<dbReference type="PROSITE" id="PS51077">
    <property type="entry name" value="HTH_ICLR"/>
    <property type="match status" value="1"/>
</dbReference>
<organism evidence="9 10">
    <name type="scientific">Microlunatus flavus</name>
    <dbReference type="NCBI Taxonomy" id="1036181"/>
    <lineage>
        <taxon>Bacteria</taxon>
        <taxon>Bacillati</taxon>
        <taxon>Actinomycetota</taxon>
        <taxon>Actinomycetes</taxon>
        <taxon>Propionibacteriales</taxon>
        <taxon>Propionibacteriaceae</taxon>
        <taxon>Microlunatus</taxon>
    </lineage>
</organism>
<evidence type="ECO:0000256" key="4">
    <source>
        <dbReference type="ARBA" id="ARBA00023163"/>
    </source>
</evidence>
<dbReference type="PROSITE" id="PS51078">
    <property type="entry name" value="ICLR_ED"/>
    <property type="match status" value="1"/>
</dbReference>
<evidence type="ECO:0000256" key="5">
    <source>
        <dbReference type="ARBA" id="ARBA00058938"/>
    </source>
</evidence>
<dbReference type="InterPro" id="IPR005471">
    <property type="entry name" value="Tscrpt_reg_IclR_N"/>
</dbReference>
<feature type="domain" description="HTH iclR-type" evidence="7">
    <location>
        <begin position="38"/>
        <end position="99"/>
    </location>
</feature>
<dbReference type="SUPFAM" id="SSF55781">
    <property type="entry name" value="GAF domain-like"/>
    <property type="match status" value="1"/>
</dbReference>
<evidence type="ECO:0000256" key="3">
    <source>
        <dbReference type="ARBA" id="ARBA00023125"/>
    </source>
</evidence>
<dbReference type="Proteomes" id="UP000198504">
    <property type="component" value="Unassembled WGS sequence"/>
</dbReference>
<evidence type="ECO:0000256" key="6">
    <source>
        <dbReference type="ARBA" id="ARBA00070406"/>
    </source>
</evidence>
<dbReference type="Pfam" id="PF09339">
    <property type="entry name" value="HTH_IclR"/>
    <property type="match status" value="1"/>
</dbReference>
<dbReference type="GO" id="GO:0003700">
    <property type="term" value="F:DNA-binding transcription factor activity"/>
    <property type="evidence" value="ECO:0007669"/>
    <property type="project" value="TreeGrafter"/>
</dbReference>
<dbReference type="GO" id="GO:0003677">
    <property type="term" value="F:DNA binding"/>
    <property type="evidence" value="ECO:0007669"/>
    <property type="project" value="UniProtKB-KW"/>
</dbReference>
<keyword evidence="1" id="KW-0319">Glycerol metabolism</keyword>
<comment type="function">
    <text evidence="5">May be an activator protein for the gylABX operon.</text>
</comment>
<evidence type="ECO:0000313" key="10">
    <source>
        <dbReference type="Proteomes" id="UP000198504"/>
    </source>
</evidence>
<protein>
    <recommendedName>
        <fullName evidence="6">Glycerol operon regulatory protein</fullName>
    </recommendedName>
</protein>
<evidence type="ECO:0000256" key="2">
    <source>
        <dbReference type="ARBA" id="ARBA00023015"/>
    </source>
</evidence>
<proteinExistence type="predicted"/>
<dbReference type="AlphaFoldDB" id="A0A1H9A8Z0"/>
<evidence type="ECO:0000313" key="9">
    <source>
        <dbReference type="EMBL" id="SEP72957.1"/>
    </source>
</evidence>
<dbReference type="SMART" id="SM00346">
    <property type="entry name" value="HTH_ICLR"/>
    <property type="match status" value="1"/>
</dbReference>
<dbReference type="PANTHER" id="PTHR30136:SF24">
    <property type="entry name" value="HTH-TYPE TRANSCRIPTIONAL REPRESSOR ALLR"/>
    <property type="match status" value="1"/>
</dbReference>
<keyword evidence="3" id="KW-0238">DNA-binding</keyword>
<name>A0A1H9A8Z0_9ACTN</name>
<dbReference type="InterPro" id="IPR014757">
    <property type="entry name" value="Tscrpt_reg_IclR_C"/>
</dbReference>
<dbReference type="SUPFAM" id="SSF46785">
    <property type="entry name" value="Winged helix' DNA-binding domain"/>
    <property type="match status" value="1"/>
</dbReference>
<dbReference type="Gene3D" id="1.10.10.10">
    <property type="entry name" value="Winged helix-like DNA-binding domain superfamily/Winged helix DNA-binding domain"/>
    <property type="match status" value="1"/>
</dbReference>
<dbReference type="Pfam" id="PF01614">
    <property type="entry name" value="IclR_C"/>
    <property type="match status" value="1"/>
</dbReference>
<keyword evidence="2" id="KW-0805">Transcription regulation</keyword>